<dbReference type="Proteomes" id="UP000183809">
    <property type="component" value="Unassembled WGS sequence"/>
</dbReference>
<evidence type="ECO:0000259" key="4">
    <source>
        <dbReference type="Pfam" id="PF04111"/>
    </source>
</evidence>
<dbReference type="Pfam" id="PF17675">
    <property type="entry name" value="APG6_N"/>
    <property type="match status" value="1"/>
</dbReference>
<organism evidence="6 7">
    <name type="scientific">Diplodia corticola</name>
    <dbReference type="NCBI Taxonomy" id="236234"/>
    <lineage>
        <taxon>Eukaryota</taxon>
        <taxon>Fungi</taxon>
        <taxon>Dikarya</taxon>
        <taxon>Ascomycota</taxon>
        <taxon>Pezizomycotina</taxon>
        <taxon>Dothideomycetes</taxon>
        <taxon>Dothideomycetes incertae sedis</taxon>
        <taxon>Botryosphaeriales</taxon>
        <taxon>Botryosphaeriaceae</taxon>
        <taxon>Diplodia</taxon>
    </lineage>
</organism>
<name>A0A1J9QZR0_9PEZI</name>
<dbReference type="EMBL" id="MNUE01000027">
    <property type="protein sequence ID" value="OJD33872.1"/>
    <property type="molecule type" value="Genomic_DNA"/>
</dbReference>
<feature type="compositionally biased region" description="Polar residues" evidence="3">
    <location>
        <begin position="62"/>
        <end position="75"/>
    </location>
</feature>
<dbReference type="InterPro" id="IPR038274">
    <property type="entry name" value="Atg6/Beclin_C_sf"/>
</dbReference>
<evidence type="ECO:0000313" key="6">
    <source>
        <dbReference type="EMBL" id="OJD33872.1"/>
    </source>
</evidence>
<dbReference type="GO" id="GO:0000045">
    <property type="term" value="P:autophagosome assembly"/>
    <property type="evidence" value="ECO:0007669"/>
    <property type="project" value="TreeGrafter"/>
</dbReference>
<keyword evidence="2" id="KW-0175">Coiled coil</keyword>
<dbReference type="InterPro" id="IPR041691">
    <property type="entry name" value="Atg6/beclin_CC"/>
</dbReference>
<dbReference type="GO" id="GO:0000423">
    <property type="term" value="P:mitophagy"/>
    <property type="evidence" value="ECO:0007669"/>
    <property type="project" value="TreeGrafter"/>
</dbReference>
<reference evidence="6 7" key="1">
    <citation type="submission" date="2016-10" db="EMBL/GenBank/DDBJ databases">
        <title>Proteomics and genomics reveal pathogen-plant mechanisms compatible with a hemibiotrophic lifestyle of Diplodia corticola.</title>
        <authorList>
            <person name="Fernandes I."/>
            <person name="De Jonge R."/>
            <person name="Van De Peer Y."/>
            <person name="Devreese B."/>
            <person name="Alves A."/>
            <person name="Esteves A.C."/>
        </authorList>
    </citation>
    <scope>NUCLEOTIDE SEQUENCE [LARGE SCALE GENOMIC DNA]</scope>
    <source>
        <strain evidence="6 7">CBS 112549</strain>
    </source>
</reference>
<dbReference type="GO" id="GO:0030674">
    <property type="term" value="F:protein-macromolecule adaptor activity"/>
    <property type="evidence" value="ECO:0007669"/>
    <property type="project" value="TreeGrafter"/>
</dbReference>
<dbReference type="OrthoDB" id="20368at2759"/>
<protein>
    <submittedName>
        <fullName evidence="6">Beclin 1</fullName>
    </submittedName>
</protein>
<dbReference type="Gene3D" id="1.10.418.40">
    <property type="entry name" value="Autophagy protein 6/Beclin 1"/>
    <property type="match status" value="2"/>
</dbReference>
<feature type="compositionally biased region" description="Basic and acidic residues" evidence="3">
    <location>
        <begin position="51"/>
        <end position="61"/>
    </location>
</feature>
<dbReference type="AlphaFoldDB" id="A0A1J9QZR0"/>
<dbReference type="Pfam" id="PF04111">
    <property type="entry name" value="APG6"/>
    <property type="match status" value="1"/>
</dbReference>
<feature type="region of interest" description="Disordered" evidence="3">
    <location>
        <begin position="29"/>
        <end position="85"/>
    </location>
</feature>
<feature type="domain" description="Atg6/beclin coiled-coil" evidence="5">
    <location>
        <begin position="147"/>
        <end position="274"/>
    </location>
</feature>
<dbReference type="STRING" id="236234.A0A1J9QZR0"/>
<dbReference type="GO" id="GO:0045324">
    <property type="term" value="P:late endosome to vacuole transport"/>
    <property type="evidence" value="ECO:0007669"/>
    <property type="project" value="TreeGrafter"/>
</dbReference>
<proteinExistence type="inferred from homology"/>
<dbReference type="InterPro" id="IPR007243">
    <property type="entry name" value="Atg6/Beclin"/>
</dbReference>
<dbReference type="PANTHER" id="PTHR12768">
    <property type="entry name" value="BECLIN 1"/>
    <property type="match status" value="1"/>
</dbReference>
<dbReference type="GO" id="GO:0034271">
    <property type="term" value="C:phosphatidylinositol 3-kinase complex, class III, type I"/>
    <property type="evidence" value="ECO:0007669"/>
    <property type="project" value="TreeGrafter"/>
</dbReference>
<dbReference type="Gene3D" id="6.10.250.3110">
    <property type="match status" value="1"/>
</dbReference>
<evidence type="ECO:0000259" key="5">
    <source>
        <dbReference type="Pfam" id="PF17675"/>
    </source>
</evidence>
<keyword evidence="7" id="KW-1185">Reference proteome</keyword>
<dbReference type="GO" id="GO:0006995">
    <property type="term" value="P:cellular response to nitrogen starvation"/>
    <property type="evidence" value="ECO:0007669"/>
    <property type="project" value="TreeGrafter"/>
</dbReference>
<dbReference type="GeneID" id="31013891"/>
<comment type="caution">
    <text evidence="6">The sequence shown here is derived from an EMBL/GenBank/DDBJ whole genome shotgun (WGS) entry which is preliminary data.</text>
</comment>
<evidence type="ECO:0000256" key="3">
    <source>
        <dbReference type="SAM" id="MobiDB-lite"/>
    </source>
</evidence>
<feature type="compositionally biased region" description="Polar residues" evidence="3">
    <location>
        <begin position="29"/>
        <end position="48"/>
    </location>
</feature>
<dbReference type="PANTHER" id="PTHR12768:SF4">
    <property type="entry name" value="BECLIN-1"/>
    <property type="match status" value="1"/>
</dbReference>
<feature type="domain" description="Atg6 BARA" evidence="4">
    <location>
        <begin position="278"/>
        <end position="461"/>
    </location>
</feature>
<dbReference type="GO" id="GO:0000407">
    <property type="term" value="C:phagophore assembly site"/>
    <property type="evidence" value="ECO:0007669"/>
    <property type="project" value="TreeGrafter"/>
</dbReference>
<comment type="similarity">
    <text evidence="1">Belongs to the beclin family.</text>
</comment>
<feature type="region of interest" description="Disordered" evidence="3">
    <location>
        <begin position="102"/>
        <end position="124"/>
    </location>
</feature>
<feature type="coiled-coil region" evidence="2">
    <location>
        <begin position="195"/>
        <end position="239"/>
    </location>
</feature>
<evidence type="ECO:0000313" key="7">
    <source>
        <dbReference type="Proteomes" id="UP000183809"/>
    </source>
</evidence>
<evidence type="ECO:0000256" key="1">
    <source>
        <dbReference type="ARBA" id="ARBA00005965"/>
    </source>
</evidence>
<evidence type="ECO:0000256" key="2">
    <source>
        <dbReference type="SAM" id="Coils"/>
    </source>
</evidence>
<dbReference type="GO" id="GO:0034272">
    <property type="term" value="C:phosphatidylinositol 3-kinase complex, class III, type II"/>
    <property type="evidence" value="ECO:0007669"/>
    <property type="project" value="TreeGrafter"/>
</dbReference>
<accession>A0A1J9QZR0</accession>
<gene>
    <name evidence="6" type="ORF">BKCO1_2700095</name>
</gene>
<sequence length="476" mass="53731">MYCQKCRTPIKLDGSLEDLNPAAFKLLTDSTTPSSQQRPLSLHQSRPAYSQDRRDAYDRVSSRATQPTFRRSIPSSRHGRESRHHPSMSFVMLTESQVVPQAPHIVPDGGRPSSSAGADGNQDMSDKMETVQRLFEVLSARSDIDQPICVECTDMLVEGLQKRLGAATKERDAYVEYLRQANADIPSEEEVTLARRQLEDARAGEEAAMKELERLEREKAAMDDELQALDAEARGLDKEEEAFWKERNAFAVTLASFQSERDRVNNRYDHDIKQAQRLQRTNVYNDTFTIGHDGNFATINGLRLGRTSAVMVGWEEINAAWGQTCLLLATVAEKVGYTFKGYRLCPMGSNSTIEKLDFPPAASTDDAARPAKPKVTVLELYCSGDLPLGLNFLHRRFDNAMVAFLECLRQMDEFGFKLPYTIRKDKIRDASIKLSFNQEETWTRACKDTLICCKYLLASTSDMDQKQRSATPTARR</sequence>
<dbReference type="GO" id="GO:0043548">
    <property type="term" value="F:phosphatidylinositol 3-kinase binding"/>
    <property type="evidence" value="ECO:0007669"/>
    <property type="project" value="TreeGrafter"/>
</dbReference>
<dbReference type="InterPro" id="IPR040455">
    <property type="entry name" value="Atg6_BARA"/>
</dbReference>
<dbReference type="RefSeq" id="XP_020130132.1">
    <property type="nucleotide sequence ID" value="XM_020273630.1"/>
</dbReference>